<feature type="region of interest" description="Disordered" evidence="1">
    <location>
        <begin position="168"/>
        <end position="215"/>
    </location>
</feature>
<evidence type="ECO:0000256" key="1">
    <source>
        <dbReference type="SAM" id="MobiDB-lite"/>
    </source>
</evidence>
<feature type="chain" id="PRO_5036191701" evidence="3">
    <location>
        <begin position="26"/>
        <end position="458"/>
    </location>
</feature>
<feature type="compositionally biased region" description="Low complexity" evidence="1">
    <location>
        <begin position="449"/>
        <end position="458"/>
    </location>
</feature>
<feature type="compositionally biased region" description="Basic residues" evidence="1">
    <location>
        <begin position="342"/>
        <end position="352"/>
    </location>
</feature>
<feature type="signal peptide" evidence="3">
    <location>
        <begin position="1"/>
        <end position="25"/>
    </location>
</feature>
<evidence type="ECO:0000256" key="2">
    <source>
        <dbReference type="SAM" id="Phobius"/>
    </source>
</evidence>
<evidence type="ECO:0000256" key="3">
    <source>
        <dbReference type="SAM" id="SignalP"/>
    </source>
</evidence>
<evidence type="ECO:0000313" key="5">
    <source>
        <dbReference type="EMBL" id="CAD9820841.1"/>
    </source>
</evidence>
<feature type="compositionally biased region" description="Basic residues" evidence="1">
    <location>
        <begin position="360"/>
        <end position="379"/>
    </location>
</feature>
<reference evidence="4" key="1">
    <citation type="submission" date="2021-01" db="EMBL/GenBank/DDBJ databases">
        <authorList>
            <person name="Corre E."/>
            <person name="Pelletier E."/>
            <person name="Niang G."/>
            <person name="Scheremetjew M."/>
            <person name="Finn R."/>
            <person name="Kale V."/>
            <person name="Holt S."/>
            <person name="Cochrane G."/>
            <person name="Meng A."/>
            <person name="Brown T."/>
            <person name="Cohen L."/>
        </authorList>
    </citation>
    <scope>NUCLEOTIDE SEQUENCE</scope>
    <source>
        <strain evidence="4">CCMP2084</strain>
    </source>
</reference>
<accession>A0A6T7IZY0</accession>
<feature type="transmembrane region" description="Helical" evidence="2">
    <location>
        <begin position="319"/>
        <end position="338"/>
    </location>
</feature>
<proteinExistence type="predicted"/>
<dbReference type="AlphaFoldDB" id="A0A6T7IZY0"/>
<keyword evidence="2" id="KW-0472">Membrane</keyword>
<organism evidence="4">
    <name type="scientific">Attheya septentrionalis</name>
    <dbReference type="NCBI Taxonomy" id="420275"/>
    <lineage>
        <taxon>Eukaryota</taxon>
        <taxon>Sar</taxon>
        <taxon>Stramenopiles</taxon>
        <taxon>Ochrophyta</taxon>
        <taxon>Bacillariophyta</taxon>
        <taxon>Coscinodiscophyceae</taxon>
        <taxon>Chaetocerotophycidae</taxon>
        <taxon>Chaetocerotales</taxon>
        <taxon>Attheyaceae</taxon>
        <taxon>Attheya</taxon>
    </lineage>
</organism>
<feature type="compositionally biased region" description="Acidic residues" evidence="1">
    <location>
        <begin position="419"/>
        <end position="429"/>
    </location>
</feature>
<protein>
    <submittedName>
        <fullName evidence="4">Uncharacterized protein</fullName>
    </submittedName>
</protein>
<name>A0A6T7IZY0_9STRA</name>
<dbReference type="EMBL" id="HBHQ01018889">
    <property type="protein sequence ID" value="CAD9820841.1"/>
    <property type="molecule type" value="Transcribed_RNA"/>
</dbReference>
<feature type="region of interest" description="Disordered" evidence="1">
    <location>
        <begin position="342"/>
        <end position="458"/>
    </location>
</feature>
<dbReference type="EMBL" id="HBHQ01018888">
    <property type="protein sequence ID" value="CAD9820840.1"/>
    <property type="molecule type" value="Transcribed_RNA"/>
</dbReference>
<gene>
    <name evidence="4" type="ORF">ASEP1449_LOCUS12673</name>
    <name evidence="5" type="ORF">ASEP1449_LOCUS12674</name>
</gene>
<evidence type="ECO:0000313" key="4">
    <source>
        <dbReference type="EMBL" id="CAD9820840.1"/>
    </source>
</evidence>
<sequence>MMSRWTAPLPLLLWLVFSLNVLCDAERDGNAPWGDKKPPRGFEMWWRDPANVLEDLSLFSSLYISVSKNTCIWSEYGIDNFDDDGEGRDGDEEWYMGRTQPYRANVAYDLYGVLKGQLRLNKCSRSTYINTFVTNMGADTIFNLLKKTNQGNTGSMTAATSSQGDGNAYCGIGEDSTTNDADQEYDENENQNGDGRRRKLEDGHEDYGDDDNSVSSTMGCSSKGSFVKASFQGSYCNGNYFLWETDKMSSYNHAMSRIGCTKVYGNGRSGDTLLSMSSACDGFSHQGRCPDPYGLKKRYARMSGLGSKNWEPIHKFVRTVSWIGFVCGISLMGLSRFLRRKYGPRPKKRSSRSRKDKERGSKKKRSSKSKSKSSKRVSKSRSQADEESIEHVRSNTTFDTTQTDDDDYNTNPDYTPSLDENDTWEDEGGEPPVIRQIMSVKSDDKSCKTSKSSKTVLV</sequence>
<keyword evidence="3" id="KW-0732">Signal</keyword>
<keyword evidence="2" id="KW-1133">Transmembrane helix</keyword>
<keyword evidence="2" id="KW-0812">Transmembrane</keyword>